<evidence type="ECO:0000256" key="1">
    <source>
        <dbReference type="SAM" id="MobiDB-lite"/>
    </source>
</evidence>
<dbReference type="AlphaFoldDB" id="A0A553QFP7"/>
<organism evidence="2 3">
    <name type="scientific">Danionella cerebrum</name>
    <dbReference type="NCBI Taxonomy" id="2873325"/>
    <lineage>
        <taxon>Eukaryota</taxon>
        <taxon>Metazoa</taxon>
        <taxon>Chordata</taxon>
        <taxon>Craniata</taxon>
        <taxon>Vertebrata</taxon>
        <taxon>Euteleostomi</taxon>
        <taxon>Actinopterygii</taxon>
        <taxon>Neopterygii</taxon>
        <taxon>Teleostei</taxon>
        <taxon>Ostariophysi</taxon>
        <taxon>Cypriniformes</taxon>
        <taxon>Danionidae</taxon>
        <taxon>Danioninae</taxon>
        <taxon>Danionella</taxon>
    </lineage>
</organism>
<comment type="caution">
    <text evidence="2">The sequence shown here is derived from an EMBL/GenBank/DDBJ whole genome shotgun (WGS) entry which is preliminary data.</text>
</comment>
<sequence length="227" mass="24484">MPSIPYFVNKDPAKQETSYRGSMPSIPYFVNKDPGVSTQQKHATRAYTEPGASVECRRRAGGLSRAGCGFIDPPPNVIGGKVLTHPHDQPTITQPPLCARSSLCSVSTQCWRSSPCTDMGFDSLQMRTLHSILTFSRRLLKSSGLACDSVHRVAHFPRGGRCRGDTCNTGHELGPGSGGILACTLEGGKREIFEGPKSTLAHELGPRNSTPYIGPSDRMSNQTSEPL</sequence>
<dbReference type="EMBL" id="SRMA01026022">
    <property type="protein sequence ID" value="TRY88768.1"/>
    <property type="molecule type" value="Genomic_DNA"/>
</dbReference>
<evidence type="ECO:0000313" key="2">
    <source>
        <dbReference type="EMBL" id="TRY88768.1"/>
    </source>
</evidence>
<dbReference type="Proteomes" id="UP000316079">
    <property type="component" value="Unassembled WGS sequence"/>
</dbReference>
<feature type="region of interest" description="Disordered" evidence="1">
    <location>
        <begin position="196"/>
        <end position="227"/>
    </location>
</feature>
<feature type="compositionally biased region" description="Polar residues" evidence="1">
    <location>
        <begin position="218"/>
        <end position="227"/>
    </location>
</feature>
<name>A0A553QFP7_9TELE</name>
<proteinExistence type="predicted"/>
<gene>
    <name evidence="2" type="ORF">DNTS_025930</name>
</gene>
<reference evidence="2 3" key="1">
    <citation type="journal article" date="2019" name="Sci. Data">
        <title>Hybrid genome assembly and annotation of Danionella translucida.</title>
        <authorList>
            <person name="Kadobianskyi M."/>
            <person name="Schulze L."/>
            <person name="Schuelke M."/>
            <person name="Judkewitz B."/>
        </authorList>
    </citation>
    <scope>NUCLEOTIDE SEQUENCE [LARGE SCALE GENOMIC DNA]</scope>
    <source>
        <strain evidence="2 3">Bolton</strain>
    </source>
</reference>
<keyword evidence="3" id="KW-1185">Reference proteome</keyword>
<accession>A0A553QFP7</accession>
<protein>
    <submittedName>
        <fullName evidence="2">Uncharacterized protein</fullName>
    </submittedName>
</protein>
<evidence type="ECO:0000313" key="3">
    <source>
        <dbReference type="Proteomes" id="UP000316079"/>
    </source>
</evidence>